<name>A0ABT7H0R5_9ACTN</name>
<keyword evidence="2" id="KW-0808">Transferase</keyword>
<evidence type="ECO:0000256" key="2">
    <source>
        <dbReference type="ARBA" id="ARBA00022679"/>
    </source>
</evidence>
<dbReference type="PANTHER" id="PTHR43464">
    <property type="entry name" value="METHYLTRANSFERASE"/>
    <property type="match status" value="1"/>
</dbReference>
<dbReference type="GO" id="GO:0032259">
    <property type="term" value="P:methylation"/>
    <property type="evidence" value="ECO:0007669"/>
    <property type="project" value="UniProtKB-KW"/>
</dbReference>
<dbReference type="RefSeq" id="WP_285345353.1">
    <property type="nucleotide sequence ID" value="NZ_JASITI010000044.1"/>
</dbReference>
<proteinExistence type="predicted"/>
<dbReference type="InterPro" id="IPR041698">
    <property type="entry name" value="Methyltransf_25"/>
</dbReference>
<sequence>MHTASTASTANTAQAEAWNGYEGAHWAAHHDRWNAVNEGFDRPLLAAAAIRPDGRVLDVGCGAGATTRLAARTARHGHAHGLDLSGPMLERARTVAAREGLANVSFTHGDAQTHPLPEAAYDVAISRFGVMFFSDPAAAFANIASALRPGGRVAFLCAAEPEGNDWLTALTALADLLPVGGFGSPGGPGMFSLADPGTATGLLRTAGLGDVRAEHVSAPGTWGRTAREAADFLLDSGPGRHLLGAVGPDEGARARDRLTDAFRAHEAEGAVRLRSTAWLLTGTRPA</sequence>
<dbReference type="Gene3D" id="3.40.50.150">
    <property type="entry name" value="Vaccinia Virus protein VP39"/>
    <property type="match status" value="1"/>
</dbReference>
<evidence type="ECO:0000313" key="6">
    <source>
        <dbReference type="Proteomes" id="UP001223390"/>
    </source>
</evidence>
<keyword evidence="6" id="KW-1185">Reference proteome</keyword>
<dbReference type="SUPFAM" id="SSF53335">
    <property type="entry name" value="S-adenosyl-L-methionine-dependent methyltransferases"/>
    <property type="match status" value="1"/>
</dbReference>
<feature type="domain" description="Methyltransferase" evidence="4">
    <location>
        <begin position="56"/>
        <end position="151"/>
    </location>
</feature>
<dbReference type="CDD" id="cd02440">
    <property type="entry name" value="AdoMet_MTases"/>
    <property type="match status" value="1"/>
</dbReference>
<gene>
    <name evidence="5" type="ORF">QEZ40_004905</name>
</gene>
<comment type="caution">
    <text evidence="5">The sequence shown here is derived from an EMBL/GenBank/DDBJ whole genome shotgun (WGS) entry which is preliminary data.</text>
</comment>
<accession>A0ABT7H0R5</accession>
<dbReference type="EMBL" id="JASITI010000044">
    <property type="protein sequence ID" value="MDK9499481.1"/>
    <property type="molecule type" value="Genomic_DNA"/>
</dbReference>
<dbReference type="PANTHER" id="PTHR43464:SF19">
    <property type="entry name" value="UBIQUINONE BIOSYNTHESIS O-METHYLTRANSFERASE, MITOCHONDRIAL"/>
    <property type="match status" value="1"/>
</dbReference>
<dbReference type="Proteomes" id="UP001223390">
    <property type="component" value="Unassembled WGS sequence"/>
</dbReference>
<evidence type="ECO:0000256" key="1">
    <source>
        <dbReference type="ARBA" id="ARBA00022603"/>
    </source>
</evidence>
<dbReference type="InterPro" id="IPR029063">
    <property type="entry name" value="SAM-dependent_MTases_sf"/>
</dbReference>
<dbReference type="GO" id="GO:0008168">
    <property type="term" value="F:methyltransferase activity"/>
    <property type="evidence" value="ECO:0007669"/>
    <property type="project" value="UniProtKB-KW"/>
</dbReference>
<keyword evidence="1 5" id="KW-0489">Methyltransferase</keyword>
<evidence type="ECO:0000256" key="3">
    <source>
        <dbReference type="ARBA" id="ARBA00022691"/>
    </source>
</evidence>
<dbReference type="Pfam" id="PF13649">
    <property type="entry name" value="Methyltransf_25"/>
    <property type="match status" value="1"/>
</dbReference>
<organism evidence="5 6">
    <name type="scientific">Streptomyces katrae</name>
    <dbReference type="NCBI Taxonomy" id="68223"/>
    <lineage>
        <taxon>Bacteria</taxon>
        <taxon>Bacillati</taxon>
        <taxon>Actinomycetota</taxon>
        <taxon>Actinomycetes</taxon>
        <taxon>Kitasatosporales</taxon>
        <taxon>Streptomycetaceae</taxon>
        <taxon>Streptomyces</taxon>
    </lineage>
</organism>
<evidence type="ECO:0000313" key="5">
    <source>
        <dbReference type="EMBL" id="MDK9499481.1"/>
    </source>
</evidence>
<reference evidence="5 6" key="1">
    <citation type="submission" date="2023-05" db="EMBL/GenBank/DDBJ databases">
        <title>Sequencing and Assembly of Streptomyces sp. NP73.</title>
        <authorList>
            <person name="Konwar A.N."/>
            <person name="Saikia K."/>
            <person name="Thakur D."/>
        </authorList>
    </citation>
    <scope>NUCLEOTIDE SEQUENCE [LARGE SCALE GENOMIC DNA]</scope>
    <source>
        <strain evidence="5 6">NP73</strain>
    </source>
</reference>
<protein>
    <submittedName>
        <fullName evidence="5">Methyltransferase domain-containing protein</fullName>
    </submittedName>
</protein>
<evidence type="ECO:0000259" key="4">
    <source>
        <dbReference type="Pfam" id="PF13649"/>
    </source>
</evidence>
<keyword evidence="3" id="KW-0949">S-adenosyl-L-methionine</keyword>